<dbReference type="OrthoDB" id="102112at2"/>
<evidence type="ECO:0008006" key="4">
    <source>
        <dbReference type="Google" id="ProtNLM"/>
    </source>
</evidence>
<dbReference type="EMBL" id="VMRJ01000001">
    <property type="protein sequence ID" value="TVT43277.1"/>
    <property type="molecule type" value="Genomic_DNA"/>
</dbReference>
<feature type="transmembrane region" description="Helical" evidence="1">
    <location>
        <begin position="129"/>
        <end position="154"/>
    </location>
</feature>
<name>A0A558C3L7_9BACT</name>
<dbReference type="Proteomes" id="UP000317624">
    <property type="component" value="Unassembled WGS sequence"/>
</dbReference>
<accession>A0A558C3L7</accession>
<reference evidence="2 3" key="1">
    <citation type="submission" date="2019-07" db="EMBL/GenBank/DDBJ databases">
        <title>Hymenobacter sp. straun FUR1 Genome sequencing and assembly.</title>
        <authorList>
            <person name="Chhetri G."/>
        </authorList>
    </citation>
    <scope>NUCLEOTIDE SEQUENCE [LARGE SCALE GENOMIC DNA]</scope>
    <source>
        <strain evidence="2 3">Fur1</strain>
    </source>
</reference>
<protein>
    <recommendedName>
        <fullName evidence="4">DoxX family protein</fullName>
    </recommendedName>
</protein>
<evidence type="ECO:0000313" key="2">
    <source>
        <dbReference type="EMBL" id="TVT43277.1"/>
    </source>
</evidence>
<feature type="transmembrane region" description="Helical" evidence="1">
    <location>
        <begin position="166"/>
        <end position="185"/>
    </location>
</feature>
<evidence type="ECO:0000313" key="3">
    <source>
        <dbReference type="Proteomes" id="UP000317624"/>
    </source>
</evidence>
<keyword evidence="1" id="KW-0812">Transmembrane</keyword>
<sequence>MARPFMNRVFTFLKSREFYLGLCRYGLGLTMIPYAVSKLLQLQFVVLPLHTWQQPLEQLPGPLLAWAFLGHAGWFQVLLGVLELVPALLLLFRRTTLLGAMLLLPLTLNVLLVNEAFTLWPETRLTAQVLLVLNVGLLVFEWSNIKAILLIILQRERTYRLNGWETGINLLLVAVVAGLIGSQLLDYARQSDELTGDWHHRHPNEWVLQPEPANPVDRQRSYFGTYGSYEEAGPAGLNKRLSWYKLDRQHHQLQLGPRPDSVAQTYTYALVGDSLLTLQPVAGAAGSPPVLKTFRRRVLNTGAR</sequence>
<keyword evidence="1" id="KW-0472">Membrane</keyword>
<gene>
    <name evidence="2" type="ORF">FNT36_04090</name>
</gene>
<dbReference type="AlphaFoldDB" id="A0A558C3L7"/>
<feature type="transmembrane region" description="Helical" evidence="1">
    <location>
        <begin position="64"/>
        <end position="85"/>
    </location>
</feature>
<proteinExistence type="predicted"/>
<keyword evidence="3" id="KW-1185">Reference proteome</keyword>
<keyword evidence="1" id="KW-1133">Transmembrane helix</keyword>
<organism evidence="2 3">
    <name type="scientific">Hymenobacter setariae</name>
    <dbReference type="NCBI Taxonomy" id="2594794"/>
    <lineage>
        <taxon>Bacteria</taxon>
        <taxon>Pseudomonadati</taxon>
        <taxon>Bacteroidota</taxon>
        <taxon>Cytophagia</taxon>
        <taxon>Cytophagales</taxon>
        <taxon>Hymenobacteraceae</taxon>
        <taxon>Hymenobacter</taxon>
    </lineage>
</organism>
<comment type="caution">
    <text evidence="2">The sequence shown here is derived from an EMBL/GenBank/DDBJ whole genome shotgun (WGS) entry which is preliminary data.</text>
</comment>
<feature type="transmembrane region" description="Helical" evidence="1">
    <location>
        <begin position="97"/>
        <end position="117"/>
    </location>
</feature>
<feature type="transmembrane region" description="Helical" evidence="1">
    <location>
        <begin position="21"/>
        <end position="44"/>
    </location>
</feature>
<evidence type="ECO:0000256" key="1">
    <source>
        <dbReference type="SAM" id="Phobius"/>
    </source>
</evidence>
<dbReference type="RefSeq" id="WP_144844618.1">
    <property type="nucleotide sequence ID" value="NZ_VMRJ01000001.1"/>
</dbReference>